<dbReference type="Proteomes" id="UP001444071">
    <property type="component" value="Unassembled WGS sequence"/>
</dbReference>
<dbReference type="Gene3D" id="2.60.40.10">
    <property type="entry name" value="Immunoglobulins"/>
    <property type="match status" value="1"/>
</dbReference>
<accession>A0ABV0WNM4</accession>
<evidence type="ECO:0000259" key="1">
    <source>
        <dbReference type="Pfam" id="PF24770"/>
    </source>
</evidence>
<evidence type="ECO:0000313" key="3">
    <source>
        <dbReference type="Proteomes" id="UP001444071"/>
    </source>
</evidence>
<dbReference type="PANTHER" id="PTHR22538">
    <property type="entry name" value="CILIA- AND FLAGELLA-ASSOCIATED PROTEIN 74"/>
    <property type="match status" value="1"/>
</dbReference>
<proteinExistence type="predicted"/>
<organism evidence="2 3">
    <name type="scientific">Xenotaenia resolanae</name>
    <dbReference type="NCBI Taxonomy" id="208358"/>
    <lineage>
        <taxon>Eukaryota</taxon>
        <taxon>Metazoa</taxon>
        <taxon>Chordata</taxon>
        <taxon>Craniata</taxon>
        <taxon>Vertebrata</taxon>
        <taxon>Euteleostomi</taxon>
        <taxon>Actinopterygii</taxon>
        <taxon>Neopterygii</taxon>
        <taxon>Teleostei</taxon>
        <taxon>Neoteleostei</taxon>
        <taxon>Acanthomorphata</taxon>
        <taxon>Ovalentaria</taxon>
        <taxon>Atherinomorphae</taxon>
        <taxon>Cyprinodontiformes</taxon>
        <taxon>Goodeidae</taxon>
        <taxon>Xenotaenia</taxon>
    </lineage>
</organism>
<dbReference type="InterPro" id="IPR056306">
    <property type="entry name" value="Ig-CFAP74_2nd"/>
</dbReference>
<dbReference type="InterPro" id="IPR013783">
    <property type="entry name" value="Ig-like_fold"/>
</dbReference>
<feature type="non-terminal residue" evidence="2">
    <location>
        <position position="1"/>
    </location>
</feature>
<reference evidence="2 3" key="1">
    <citation type="submission" date="2021-06" db="EMBL/GenBank/DDBJ databases">
        <authorList>
            <person name="Palmer J.M."/>
        </authorList>
    </citation>
    <scope>NUCLEOTIDE SEQUENCE [LARGE SCALE GENOMIC DNA]</scope>
    <source>
        <strain evidence="2 3">XR_2019</strain>
        <tissue evidence="2">Muscle</tissue>
    </source>
</reference>
<dbReference type="PANTHER" id="PTHR22538:SF0">
    <property type="entry name" value="CILIA- AND FLAGELLA-ASSOCIATED PROTEIN 74"/>
    <property type="match status" value="1"/>
</dbReference>
<name>A0ABV0WNM4_9TELE</name>
<comment type="caution">
    <text evidence="2">The sequence shown here is derived from an EMBL/GenBank/DDBJ whole genome shotgun (WGS) entry which is preliminary data.</text>
</comment>
<dbReference type="Pfam" id="PF24771">
    <property type="entry name" value="Ig_CFAP74_1st"/>
    <property type="match status" value="1"/>
</dbReference>
<sequence length="266" mass="29086">DFEVGKCYKKKIVLTNISYTVNQCKFLRVSAQLKDFISVNFEPPGSLSTGMSCDMHAFFQPLINEDLEGDFQFASPLGPFSVPVRCTTKKCCPEVDCRFVDFGSHVVGHTVSRTITLNNKGALATFFSLDTSTHLCSESSHVQMPSQASANTGLVTSSINISSSDHQSSDSLDSEALRPKQQNLSKELQQLEPGVEAVTEALLSSDVDTQTTQTFLDSCDITLGGVRDGEVGPFQSVKLEILFTPTIPGETKLDFYIRFSDTNTKP</sequence>
<gene>
    <name evidence="2" type="ORF">XENORESO_021573</name>
</gene>
<dbReference type="Pfam" id="PF24770">
    <property type="entry name" value="Ig-CFAP74_2"/>
    <property type="match status" value="1"/>
</dbReference>
<keyword evidence="3" id="KW-1185">Reference proteome</keyword>
<feature type="domain" description="CFAP74 second Ig-like" evidence="1">
    <location>
        <begin position="95"/>
        <end position="264"/>
    </location>
</feature>
<feature type="non-terminal residue" evidence="2">
    <location>
        <position position="266"/>
    </location>
</feature>
<evidence type="ECO:0000313" key="2">
    <source>
        <dbReference type="EMBL" id="MEQ2271095.1"/>
    </source>
</evidence>
<protein>
    <recommendedName>
        <fullName evidence="1">CFAP74 second Ig-like domain-containing protein</fullName>
    </recommendedName>
</protein>
<dbReference type="EMBL" id="JAHRIM010060972">
    <property type="protein sequence ID" value="MEQ2271095.1"/>
    <property type="molecule type" value="Genomic_DNA"/>
</dbReference>